<organism evidence="2 5">
    <name type="scientific">Didymodactylos carnosus</name>
    <dbReference type="NCBI Taxonomy" id="1234261"/>
    <lineage>
        <taxon>Eukaryota</taxon>
        <taxon>Metazoa</taxon>
        <taxon>Spiralia</taxon>
        <taxon>Gnathifera</taxon>
        <taxon>Rotifera</taxon>
        <taxon>Eurotatoria</taxon>
        <taxon>Bdelloidea</taxon>
        <taxon>Philodinida</taxon>
        <taxon>Philodinidae</taxon>
        <taxon>Didymodactylos</taxon>
    </lineage>
</organism>
<dbReference type="EMBL" id="CAJOBC010091401">
    <property type="protein sequence ID" value="CAF4400525.1"/>
    <property type="molecule type" value="Genomic_DNA"/>
</dbReference>
<dbReference type="AlphaFoldDB" id="A0A815W3K2"/>
<dbReference type="Proteomes" id="UP000682733">
    <property type="component" value="Unassembled WGS sequence"/>
</dbReference>
<keyword evidence="5" id="KW-1185">Reference proteome</keyword>
<proteinExistence type="predicted"/>
<name>A0A815W3K2_9BILA</name>
<comment type="caution">
    <text evidence="2">The sequence shown here is derived from an EMBL/GenBank/DDBJ whole genome shotgun (WGS) entry which is preliminary data.</text>
</comment>
<dbReference type="Proteomes" id="UP000681722">
    <property type="component" value="Unassembled WGS sequence"/>
</dbReference>
<evidence type="ECO:0000313" key="1">
    <source>
        <dbReference type="EMBL" id="CAF0890098.1"/>
    </source>
</evidence>
<dbReference type="EMBL" id="CAJNOQ010025770">
    <property type="protein sequence ID" value="CAF1540196.1"/>
    <property type="molecule type" value="Genomic_DNA"/>
</dbReference>
<dbReference type="EMBL" id="CAJOBA010003164">
    <property type="protein sequence ID" value="CAF3672517.1"/>
    <property type="molecule type" value="Genomic_DNA"/>
</dbReference>
<dbReference type="EMBL" id="CAJNOK010003163">
    <property type="protein sequence ID" value="CAF0890098.1"/>
    <property type="molecule type" value="Genomic_DNA"/>
</dbReference>
<dbReference type="Proteomes" id="UP000663829">
    <property type="component" value="Unassembled WGS sequence"/>
</dbReference>
<evidence type="ECO:0000313" key="2">
    <source>
        <dbReference type="EMBL" id="CAF1540196.1"/>
    </source>
</evidence>
<evidence type="ECO:0000313" key="5">
    <source>
        <dbReference type="Proteomes" id="UP000663829"/>
    </source>
</evidence>
<sequence length="369" mass="42554">MLKRVKNYEEFAQLALGITWERRISTLTSRDPSDTAKKLLKSSNFGSFLKLAINETMTVVAPRCLLGVLERCNNYIERCQQRLLLRMSALKTGLNILLSVRDSIVEEFSNLTSYHKLDSMLLLNKTKQIVTTKILTEYNSVAISIINDIKPALQFSPIPSYILLCEGDLSDMRIRHMKALNENIEFCVDKNHRKLDEDLRTVTDKISLKIEKALLRLAELPDISNNKNAHDVYGKKHFNTKEEKKHYSTTLDHWSHRFFDVDMLIKTKGTSITLKSELNSMCDKVIASTNYVLESQYNDHFQQLNQTITSILRNIQTSINYIKRQSNIKKIENDLKIISAECLGYLGEVNDYSMIIKQYFQHTESASTL</sequence>
<accession>A0A815W3K2</accession>
<reference evidence="2" key="1">
    <citation type="submission" date="2021-02" db="EMBL/GenBank/DDBJ databases">
        <authorList>
            <person name="Nowell W R."/>
        </authorList>
    </citation>
    <scope>NUCLEOTIDE SEQUENCE</scope>
</reference>
<evidence type="ECO:0000313" key="3">
    <source>
        <dbReference type="EMBL" id="CAF3672517.1"/>
    </source>
</evidence>
<dbReference type="Proteomes" id="UP000677228">
    <property type="component" value="Unassembled WGS sequence"/>
</dbReference>
<evidence type="ECO:0000313" key="4">
    <source>
        <dbReference type="EMBL" id="CAF4400525.1"/>
    </source>
</evidence>
<gene>
    <name evidence="2" type="ORF">GPM918_LOCUS38585</name>
    <name evidence="1" type="ORF">OVA965_LOCUS9080</name>
    <name evidence="4" type="ORF">SRO942_LOCUS39420</name>
    <name evidence="3" type="ORF">TMI583_LOCUS9076</name>
</gene>
<protein>
    <submittedName>
        <fullName evidence="2">Uncharacterized protein</fullName>
    </submittedName>
</protein>